<dbReference type="AlphaFoldDB" id="A0A2K0W314"/>
<dbReference type="Proteomes" id="UP000236664">
    <property type="component" value="Unassembled WGS sequence"/>
</dbReference>
<feature type="region of interest" description="Disordered" evidence="1">
    <location>
        <begin position="180"/>
        <end position="219"/>
    </location>
</feature>
<name>A0A2K0W314_GIBNY</name>
<dbReference type="EMBL" id="MTQA01000141">
    <property type="protein sequence ID" value="PNP76656.1"/>
    <property type="molecule type" value="Genomic_DNA"/>
</dbReference>
<reference evidence="2 3" key="1">
    <citation type="submission" date="2017-06" db="EMBL/GenBank/DDBJ databases">
        <title>Genome of Fusarium nygamai isolate CS10214.</title>
        <authorList>
            <person name="Gardiner D.M."/>
            <person name="Obanor F."/>
            <person name="Kazan K."/>
        </authorList>
    </citation>
    <scope>NUCLEOTIDE SEQUENCE [LARGE SCALE GENOMIC DNA]</scope>
    <source>
        <strain evidence="2 3">CS10214</strain>
    </source>
</reference>
<gene>
    <name evidence="2" type="ORF">FNYG_10075</name>
</gene>
<evidence type="ECO:0000313" key="3">
    <source>
        <dbReference type="Proteomes" id="UP000236664"/>
    </source>
</evidence>
<organism evidence="2 3">
    <name type="scientific">Gibberella nygamai</name>
    <name type="common">Bean root rot disease fungus</name>
    <name type="synonym">Fusarium nygamai</name>
    <dbReference type="NCBI Taxonomy" id="42673"/>
    <lineage>
        <taxon>Eukaryota</taxon>
        <taxon>Fungi</taxon>
        <taxon>Dikarya</taxon>
        <taxon>Ascomycota</taxon>
        <taxon>Pezizomycotina</taxon>
        <taxon>Sordariomycetes</taxon>
        <taxon>Hypocreomycetidae</taxon>
        <taxon>Hypocreales</taxon>
        <taxon>Nectriaceae</taxon>
        <taxon>Fusarium</taxon>
        <taxon>Fusarium fujikuroi species complex</taxon>
    </lineage>
</organism>
<dbReference type="OrthoDB" id="5010675at2759"/>
<sequence length="219" mass="24899">MASFLHDREKHVRQRSGDMVHDLIDKCHSTVEIFELSLHFQITGYPDWPTRAATYDLPALQELFLGTGSNPRLLHGWLLRMKDLRSVRIGGDHVGAPAVESLEWRHVFDAIRDHPNVSGPDPKGIHFEFDFGFSYDKVVCKDSSIATPREAPGTRKPCYPLEAHLYGDIEFCHNIALREELGDDVSEDEGSDEETDDDDMEVDDESEEEEEIDSDGEEE</sequence>
<comment type="caution">
    <text evidence="2">The sequence shown here is derived from an EMBL/GenBank/DDBJ whole genome shotgun (WGS) entry which is preliminary data.</text>
</comment>
<protein>
    <submittedName>
        <fullName evidence="2">Uncharacterized protein</fullName>
    </submittedName>
</protein>
<feature type="compositionally biased region" description="Acidic residues" evidence="1">
    <location>
        <begin position="181"/>
        <end position="219"/>
    </location>
</feature>
<accession>A0A2K0W314</accession>
<keyword evidence="3" id="KW-1185">Reference proteome</keyword>
<proteinExistence type="predicted"/>
<evidence type="ECO:0000313" key="2">
    <source>
        <dbReference type="EMBL" id="PNP76656.1"/>
    </source>
</evidence>
<evidence type="ECO:0000256" key="1">
    <source>
        <dbReference type="SAM" id="MobiDB-lite"/>
    </source>
</evidence>